<dbReference type="InterPro" id="IPR040400">
    <property type="entry name" value="BAG5/6/7/8"/>
</dbReference>
<keyword evidence="1" id="KW-0143">Chaperone</keyword>
<gene>
    <name evidence="4" type="ORF">HS088_TW22G00328</name>
</gene>
<proteinExistence type="predicted"/>
<evidence type="ECO:0000313" key="5">
    <source>
        <dbReference type="Proteomes" id="UP000593562"/>
    </source>
</evidence>
<dbReference type="SUPFAM" id="SSF63491">
    <property type="entry name" value="BAG domain"/>
    <property type="match status" value="1"/>
</dbReference>
<dbReference type="InterPro" id="IPR003103">
    <property type="entry name" value="BAG_domain"/>
</dbReference>
<dbReference type="PANTHER" id="PTHR33322">
    <property type="entry name" value="BAG DOMAIN CONTAINING PROTEIN, EXPRESSED"/>
    <property type="match status" value="1"/>
</dbReference>
<dbReference type="Pfam" id="PF02179">
    <property type="entry name" value="BAG"/>
    <property type="match status" value="1"/>
</dbReference>
<keyword evidence="5" id="KW-1185">Reference proteome</keyword>
<evidence type="ECO:0000256" key="1">
    <source>
        <dbReference type="ARBA" id="ARBA00023186"/>
    </source>
</evidence>
<feature type="compositionally biased region" description="Polar residues" evidence="2">
    <location>
        <begin position="148"/>
        <end position="163"/>
    </location>
</feature>
<feature type="compositionally biased region" description="Basic and acidic residues" evidence="2">
    <location>
        <begin position="197"/>
        <end position="207"/>
    </location>
</feature>
<dbReference type="InParanoid" id="A0A7J7BYF1"/>
<dbReference type="GO" id="GO:0009506">
    <property type="term" value="C:plasmodesma"/>
    <property type="evidence" value="ECO:0007669"/>
    <property type="project" value="TreeGrafter"/>
</dbReference>
<dbReference type="PANTHER" id="PTHR33322:SF4">
    <property type="entry name" value="BAG DOMAIN CONTAINING PROTEIN, EXPRESSED"/>
    <property type="match status" value="1"/>
</dbReference>
<feature type="region of interest" description="Disordered" evidence="2">
    <location>
        <begin position="123"/>
        <end position="207"/>
    </location>
</feature>
<reference evidence="4 5" key="1">
    <citation type="journal article" date="2020" name="Nat. Commun.">
        <title>Genome of Tripterygium wilfordii and identification of cytochrome P450 involved in triptolide biosynthesis.</title>
        <authorList>
            <person name="Tu L."/>
            <person name="Su P."/>
            <person name="Zhang Z."/>
            <person name="Gao L."/>
            <person name="Wang J."/>
            <person name="Hu T."/>
            <person name="Zhou J."/>
            <person name="Zhang Y."/>
            <person name="Zhao Y."/>
            <person name="Liu Y."/>
            <person name="Song Y."/>
            <person name="Tong Y."/>
            <person name="Lu Y."/>
            <person name="Yang J."/>
            <person name="Xu C."/>
            <person name="Jia M."/>
            <person name="Peters R.J."/>
            <person name="Huang L."/>
            <person name="Gao W."/>
        </authorList>
    </citation>
    <scope>NUCLEOTIDE SEQUENCE [LARGE SCALE GENOMIC DNA]</scope>
    <source>
        <strain evidence="5">cv. XIE 37</strain>
        <tissue evidence="4">Leaf</tissue>
    </source>
</reference>
<evidence type="ECO:0000259" key="3">
    <source>
        <dbReference type="PROSITE" id="PS51035"/>
    </source>
</evidence>
<dbReference type="EMBL" id="JAAARO010000022">
    <property type="protein sequence ID" value="KAF5726647.1"/>
    <property type="molecule type" value="Genomic_DNA"/>
</dbReference>
<dbReference type="PROSITE" id="PS51035">
    <property type="entry name" value="BAG"/>
    <property type="match status" value="1"/>
</dbReference>
<dbReference type="AlphaFoldDB" id="A0A7J7BYF1"/>
<dbReference type="InterPro" id="IPR036533">
    <property type="entry name" value="BAG_dom_sf"/>
</dbReference>
<comment type="caution">
    <text evidence="4">The sequence shown here is derived from an EMBL/GenBank/DDBJ whole genome shotgun (WGS) entry which is preliminary data.</text>
</comment>
<organism evidence="4 5">
    <name type="scientific">Tripterygium wilfordii</name>
    <name type="common">Thunder God vine</name>
    <dbReference type="NCBI Taxonomy" id="458696"/>
    <lineage>
        <taxon>Eukaryota</taxon>
        <taxon>Viridiplantae</taxon>
        <taxon>Streptophyta</taxon>
        <taxon>Embryophyta</taxon>
        <taxon>Tracheophyta</taxon>
        <taxon>Spermatophyta</taxon>
        <taxon>Magnoliopsida</taxon>
        <taxon>eudicotyledons</taxon>
        <taxon>Gunneridae</taxon>
        <taxon>Pentapetalae</taxon>
        <taxon>rosids</taxon>
        <taxon>fabids</taxon>
        <taxon>Celastrales</taxon>
        <taxon>Celastraceae</taxon>
        <taxon>Tripterygium</taxon>
    </lineage>
</organism>
<accession>A0A7J7BYF1</accession>
<evidence type="ECO:0000256" key="2">
    <source>
        <dbReference type="SAM" id="MobiDB-lite"/>
    </source>
</evidence>
<dbReference type="Proteomes" id="UP000593562">
    <property type="component" value="Unassembled WGS sequence"/>
</dbReference>
<name>A0A7J7BYF1_TRIWF</name>
<feature type="domain" description="BAG" evidence="3">
    <location>
        <begin position="2"/>
        <end position="54"/>
    </location>
</feature>
<evidence type="ECO:0000313" key="4">
    <source>
        <dbReference type="EMBL" id="KAF5726647.1"/>
    </source>
</evidence>
<sequence>MKKDSKERLKVNETLMSLLFRLDSIRGVDSGVRDCRKSVIKKAIALQEMVDSIVVSGNHFESGIDAVVDSDDTKISGQDNWQESEADSIQPIEEQAEVPDLEHSGSNSAYHCVDQVAEKHNVTEATHDSCEAEQTNSPSANECGEESVGTSQTESQSDSSALPQSLIEGGEEENINTTSVKQEDQEEVKFSGNLARGGEENNRSDQERLLGRMLEDNEKMMGLMAELFQRNEMQTRLLCSLSRRVERLERALTSGQKRKKKRNAIGSVDCLDSCQDTKKCGKRK</sequence>
<dbReference type="GO" id="GO:0051087">
    <property type="term" value="F:protein-folding chaperone binding"/>
    <property type="evidence" value="ECO:0007669"/>
    <property type="project" value="InterPro"/>
</dbReference>
<dbReference type="Gene3D" id="1.20.58.120">
    <property type="entry name" value="BAG domain"/>
    <property type="match status" value="1"/>
</dbReference>
<protein>
    <recommendedName>
        <fullName evidence="3">BAG domain-containing protein</fullName>
    </recommendedName>
</protein>
<dbReference type="GO" id="GO:0006457">
    <property type="term" value="P:protein folding"/>
    <property type="evidence" value="ECO:0007669"/>
    <property type="project" value="TreeGrafter"/>
</dbReference>